<evidence type="ECO:0000256" key="1">
    <source>
        <dbReference type="SAM" id="MobiDB-lite"/>
    </source>
</evidence>
<name>A0ABW4ZMF4_9SPHI</name>
<dbReference type="Proteomes" id="UP001597387">
    <property type="component" value="Unassembled WGS sequence"/>
</dbReference>
<accession>A0ABW4ZMF4</accession>
<feature type="signal peptide" evidence="2">
    <location>
        <begin position="1"/>
        <end position="18"/>
    </location>
</feature>
<feature type="chain" id="PRO_5046087281" evidence="2">
    <location>
        <begin position="19"/>
        <end position="304"/>
    </location>
</feature>
<dbReference type="RefSeq" id="WP_255901147.1">
    <property type="nucleotide sequence ID" value="NZ_JAFMZO010000002.1"/>
</dbReference>
<reference evidence="4" key="1">
    <citation type="journal article" date="2019" name="Int. J. Syst. Evol. Microbiol.">
        <title>The Global Catalogue of Microorganisms (GCM) 10K type strain sequencing project: providing services to taxonomists for standard genome sequencing and annotation.</title>
        <authorList>
            <consortium name="The Broad Institute Genomics Platform"/>
            <consortium name="The Broad Institute Genome Sequencing Center for Infectious Disease"/>
            <person name="Wu L."/>
            <person name="Ma J."/>
        </authorList>
    </citation>
    <scope>NUCLEOTIDE SEQUENCE [LARGE SCALE GENOMIC DNA]</scope>
    <source>
        <strain evidence="4">KCTC 42217</strain>
    </source>
</reference>
<evidence type="ECO:0000313" key="3">
    <source>
        <dbReference type="EMBL" id="MFD2163275.1"/>
    </source>
</evidence>
<evidence type="ECO:0000256" key="2">
    <source>
        <dbReference type="SAM" id="SignalP"/>
    </source>
</evidence>
<gene>
    <name evidence="3" type="ORF">ACFSJU_12790</name>
</gene>
<sequence length="304" mass="35128">MKFFFSVVLILVSLTVNAQHSAQTKTKQQFDVYLDSLKKLSFQVINNPAEPERYNANYKMVKTLISTLQLPNSFNLSFDSLKTISVLTSPDRRFRIFTWHVMNQDGSYRYYGTVQMNSPNGKLQMFPLVDHSHEQKSPQDSVTTNSNWYGSQYYKIIPVLYNVRTPYYILLGWKGNTVKSTKKVIEVLSFKDNKAVFGMPVFDGDKENVGKKRIVFEYNRQVSLLLNYLPREGTIVFDHLAPPDPKMKAMTDLYGPDLSYDGYKLVNGRWKFVPDLQLKNSPSELDEEFNDPKKPTKGVVNKVR</sequence>
<comment type="caution">
    <text evidence="3">The sequence shown here is derived from an EMBL/GenBank/DDBJ whole genome shotgun (WGS) entry which is preliminary data.</text>
</comment>
<protein>
    <submittedName>
        <fullName evidence="3">Uncharacterized protein</fullName>
    </submittedName>
</protein>
<organism evidence="3 4">
    <name type="scientific">Paradesertivirga mongoliensis</name>
    <dbReference type="NCBI Taxonomy" id="2100740"/>
    <lineage>
        <taxon>Bacteria</taxon>
        <taxon>Pseudomonadati</taxon>
        <taxon>Bacteroidota</taxon>
        <taxon>Sphingobacteriia</taxon>
        <taxon>Sphingobacteriales</taxon>
        <taxon>Sphingobacteriaceae</taxon>
        <taxon>Paradesertivirga</taxon>
    </lineage>
</organism>
<keyword evidence="2" id="KW-0732">Signal</keyword>
<dbReference type="EMBL" id="JBHUHZ010000002">
    <property type="protein sequence ID" value="MFD2163275.1"/>
    <property type="molecule type" value="Genomic_DNA"/>
</dbReference>
<feature type="region of interest" description="Disordered" evidence="1">
    <location>
        <begin position="282"/>
        <end position="304"/>
    </location>
</feature>
<proteinExistence type="predicted"/>
<keyword evidence="4" id="KW-1185">Reference proteome</keyword>
<evidence type="ECO:0000313" key="4">
    <source>
        <dbReference type="Proteomes" id="UP001597387"/>
    </source>
</evidence>